<dbReference type="PROSITE" id="PS50001">
    <property type="entry name" value="SH2"/>
    <property type="match status" value="1"/>
</dbReference>
<evidence type="ECO:0000259" key="7">
    <source>
        <dbReference type="PROSITE" id="PS50001"/>
    </source>
</evidence>
<proteinExistence type="predicted"/>
<name>A0ABM0JNL3_APLCA</name>
<feature type="region of interest" description="Disordered" evidence="6">
    <location>
        <begin position="1"/>
        <end position="72"/>
    </location>
</feature>
<dbReference type="InterPro" id="IPR000980">
    <property type="entry name" value="SH2"/>
</dbReference>
<feature type="domain" description="SH2" evidence="7">
    <location>
        <begin position="391"/>
        <end position="486"/>
    </location>
</feature>
<evidence type="ECO:0000256" key="3">
    <source>
        <dbReference type="ARBA" id="ARBA00022786"/>
    </source>
</evidence>
<dbReference type="PANTHER" id="PTHR10155">
    <property type="entry name" value="PHOSPHATIDYLINOSITOL 3-KINASE REGULATORY SUBUNIT"/>
    <property type="match status" value="1"/>
</dbReference>
<dbReference type="PROSITE" id="PS50225">
    <property type="entry name" value="SOCS"/>
    <property type="match status" value="1"/>
</dbReference>
<dbReference type="Proteomes" id="UP000694888">
    <property type="component" value="Unplaced"/>
</dbReference>
<feature type="region of interest" description="Disordered" evidence="6">
    <location>
        <begin position="133"/>
        <end position="168"/>
    </location>
</feature>
<accession>A0ABM0JNL3</accession>
<gene>
    <name evidence="10" type="primary">LOC101857639</name>
</gene>
<feature type="compositionally biased region" description="Low complexity" evidence="6">
    <location>
        <begin position="23"/>
        <end position="46"/>
    </location>
</feature>
<dbReference type="SMART" id="SM00969">
    <property type="entry name" value="SOCS_box"/>
    <property type="match status" value="1"/>
</dbReference>
<evidence type="ECO:0000256" key="2">
    <source>
        <dbReference type="ARBA" id="ARBA00022700"/>
    </source>
</evidence>
<feature type="domain" description="SOCS box" evidence="8">
    <location>
        <begin position="481"/>
        <end position="530"/>
    </location>
</feature>
<keyword evidence="2" id="KW-0734">Signal transduction inhibitor</keyword>
<feature type="compositionally biased region" description="Basic and acidic residues" evidence="6">
    <location>
        <begin position="133"/>
        <end position="144"/>
    </location>
</feature>
<dbReference type="InterPro" id="IPR001496">
    <property type="entry name" value="SOCS_box"/>
</dbReference>
<evidence type="ECO:0000256" key="1">
    <source>
        <dbReference type="ARBA" id="ARBA00022604"/>
    </source>
</evidence>
<dbReference type="PANTHER" id="PTHR10155:SF0">
    <property type="entry name" value="SUPPRESSOR OF CYTOKINE SIGNALING AT 36E, ISOFORM D"/>
    <property type="match status" value="1"/>
</dbReference>
<protein>
    <submittedName>
        <fullName evidence="10">Suppressor of cytokine signaling 5</fullName>
    </submittedName>
</protein>
<dbReference type="SUPFAM" id="SSF158235">
    <property type="entry name" value="SOCS box-like"/>
    <property type="match status" value="1"/>
</dbReference>
<evidence type="ECO:0000313" key="9">
    <source>
        <dbReference type="Proteomes" id="UP000694888"/>
    </source>
</evidence>
<keyword evidence="1" id="KW-0341">Growth regulation</keyword>
<dbReference type="InterPro" id="IPR036036">
    <property type="entry name" value="SOCS_box-like_dom_sf"/>
</dbReference>
<keyword evidence="4 5" id="KW-0727">SH2 domain</keyword>
<evidence type="ECO:0000256" key="5">
    <source>
        <dbReference type="PROSITE-ProRule" id="PRU00191"/>
    </source>
</evidence>
<keyword evidence="9" id="KW-1185">Reference proteome</keyword>
<dbReference type="RefSeq" id="XP_005097900.1">
    <property type="nucleotide sequence ID" value="XM_005097843.3"/>
</dbReference>
<organism evidence="9 10">
    <name type="scientific">Aplysia californica</name>
    <name type="common">California sea hare</name>
    <dbReference type="NCBI Taxonomy" id="6500"/>
    <lineage>
        <taxon>Eukaryota</taxon>
        <taxon>Metazoa</taxon>
        <taxon>Spiralia</taxon>
        <taxon>Lophotrochozoa</taxon>
        <taxon>Mollusca</taxon>
        <taxon>Gastropoda</taxon>
        <taxon>Heterobranchia</taxon>
        <taxon>Euthyneura</taxon>
        <taxon>Tectipleura</taxon>
        <taxon>Aplysiida</taxon>
        <taxon>Aplysioidea</taxon>
        <taxon>Aplysiidae</taxon>
        <taxon>Aplysia</taxon>
    </lineage>
</organism>
<feature type="compositionally biased region" description="Polar residues" evidence="6">
    <location>
        <begin position="155"/>
        <end position="168"/>
    </location>
</feature>
<dbReference type="Gene3D" id="3.30.505.10">
    <property type="entry name" value="SH2 domain"/>
    <property type="match status" value="1"/>
</dbReference>
<evidence type="ECO:0000259" key="8">
    <source>
        <dbReference type="PROSITE" id="PS50225"/>
    </source>
</evidence>
<dbReference type="GeneID" id="101857639"/>
<evidence type="ECO:0000313" key="10">
    <source>
        <dbReference type="RefSeq" id="XP_005097900.1"/>
    </source>
</evidence>
<dbReference type="InterPro" id="IPR036860">
    <property type="entry name" value="SH2_dom_sf"/>
</dbReference>
<dbReference type="Pfam" id="PF07525">
    <property type="entry name" value="SOCS_box"/>
    <property type="match status" value="1"/>
</dbReference>
<reference evidence="10" key="1">
    <citation type="submission" date="2025-08" db="UniProtKB">
        <authorList>
            <consortium name="RefSeq"/>
        </authorList>
    </citation>
    <scope>IDENTIFICATION</scope>
</reference>
<evidence type="ECO:0000256" key="4">
    <source>
        <dbReference type="ARBA" id="ARBA00022999"/>
    </source>
</evidence>
<dbReference type="SMART" id="SM00252">
    <property type="entry name" value="SH2"/>
    <property type="match status" value="1"/>
</dbReference>
<sequence>MATASLESQGIVEDENIEVKATSSMSSVSSSSQGRSVQQRESSSVGNLYTSVPYGSGASSSQRSLSPNSGLAVPHVATSRLASVELKKDLNEPNAKSQAQSTRGRRSSIRPFFCCGSELSLVSLVDGLELKESHPQGKKVDKARSGCSTEEEGSLLQSQPTCRLSEVSSAKGASNQAVVRRKKKEKQNLKKKFGSLRFRGRWNPRLRSSQPSRSASYRCDLSHHSPATGCPGTYHIVGSPGSSRQSPRTRPLSAASHLIDLASVHDFDRLYPVEDMHDIIVRERAEEINSGIEVDASLFARNFRPHHDASGSALAEGRLRCFCSFNSDSVLNTPESPTEDYSVLMNSLVRQFQGPRSGSVCDGHMSPRIHTQVDFIHCLMPDLVHIMSCPFYWGVMDRYEAERLLDNKPEGTFLLRDSAQEDFLFSVSFRRYNRSLHARVEQWNHRFSFDAHDPAVFSAPTVCALMEHYKDSSLCMFFEPMLTRPLPRNFVFSLQHICRSVICDKLKYDQIRVLPIPNSLKQFLQVYHYKQKVRVRHFDGPEVAYADTNLVI</sequence>
<evidence type="ECO:0000256" key="6">
    <source>
        <dbReference type="SAM" id="MobiDB-lite"/>
    </source>
</evidence>
<dbReference type="SMART" id="SM00253">
    <property type="entry name" value="SOCS"/>
    <property type="match status" value="1"/>
</dbReference>
<feature type="compositionally biased region" description="Low complexity" evidence="6">
    <location>
        <begin position="56"/>
        <end position="66"/>
    </location>
</feature>
<keyword evidence="3" id="KW-0833">Ubl conjugation pathway</keyword>
<dbReference type="SUPFAM" id="SSF55550">
    <property type="entry name" value="SH2 domain"/>
    <property type="match status" value="1"/>
</dbReference>
<dbReference type="Pfam" id="PF00017">
    <property type="entry name" value="SH2"/>
    <property type="match status" value="1"/>
</dbReference>